<gene>
    <name evidence="3" type="ORF">PHMEG_00016154</name>
</gene>
<sequence length="464" mass="52772">MSNESPLADVLAFVDRVLEQSTDNAEALLSASGDEWDPYNAEALLSASGDEWDPTLLLQALDNDSGDFASGDSALTQTQRSTSPVQTQTQAPRQQLHGKVKKTNKNKARDERRFVLIQLRDEVEKLEFTLQQLHNMRNKQQPLEYTSFASKKRSGEPLVWQEICARQLQRRLTAERENSQLKQELEREKELAKCVQKLLYKRRMLKETGPEAEKHTRRTDISAGYVGRIAACIFGELAAGVESICHQVEGVDEALTSLPAGGRRFVTKWKGWMKHSLHSQQVEDGRDEHLFDRKVLAFSLHAIGDAWWKTWHDHRGRSVHESVGDTITETFGLEMNDFNANTSVSSYGQQILRRTVGAHRIKFIWNAYMEPFVFDNERVTGIYFLEQGHVCINRESANGSEFSTSLSTSYTITPVFVTPELHKNSKVTAVVDFFVSSLFSTMKMRSEMVENLLLDHVLENFNVV</sequence>
<evidence type="ECO:0000313" key="4">
    <source>
        <dbReference type="Proteomes" id="UP000198211"/>
    </source>
</evidence>
<proteinExistence type="predicted"/>
<name>A0A225VZY8_9STRA</name>
<reference evidence="4" key="1">
    <citation type="submission" date="2017-03" db="EMBL/GenBank/DDBJ databases">
        <title>Phytopthora megakarya and P. palmivora, two closely related causual agents of cacao black pod achieved similar genome size and gene model numbers by different mechanisms.</title>
        <authorList>
            <person name="Ali S."/>
            <person name="Shao J."/>
            <person name="Larry D.J."/>
            <person name="Kronmiller B."/>
            <person name="Shen D."/>
            <person name="Strem M.D."/>
            <person name="Melnick R.L."/>
            <person name="Guiltinan M.J."/>
            <person name="Tyler B.M."/>
            <person name="Meinhardt L.W."/>
            <person name="Bailey B.A."/>
        </authorList>
    </citation>
    <scope>NUCLEOTIDE SEQUENCE [LARGE SCALE GENOMIC DNA]</scope>
    <source>
        <strain evidence="4">zdho120</strain>
    </source>
</reference>
<feature type="compositionally biased region" description="Polar residues" evidence="2">
    <location>
        <begin position="73"/>
        <end position="93"/>
    </location>
</feature>
<evidence type="ECO:0008006" key="5">
    <source>
        <dbReference type="Google" id="ProtNLM"/>
    </source>
</evidence>
<comment type="caution">
    <text evidence="3">The sequence shown here is derived from an EMBL/GenBank/DDBJ whole genome shotgun (WGS) entry which is preliminary data.</text>
</comment>
<evidence type="ECO:0000313" key="3">
    <source>
        <dbReference type="EMBL" id="OWZ10902.1"/>
    </source>
</evidence>
<dbReference type="PANTHER" id="PTHR35796">
    <property type="entry name" value="HYPOTHETICAL CYTOSOLIC PROTEIN"/>
    <property type="match status" value="1"/>
</dbReference>
<dbReference type="STRING" id="4795.A0A225VZY8"/>
<protein>
    <recommendedName>
        <fullName evidence="5">M96 mating-specific protein</fullName>
    </recommendedName>
</protein>
<feature type="coiled-coil region" evidence="1">
    <location>
        <begin position="164"/>
        <end position="198"/>
    </location>
</feature>
<evidence type="ECO:0000256" key="2">
    <source>
        <dbReference type="SAM" id="MobiDB-lite"/>
    </source>
</evidence>
<dbReference type="AlphaFoldDB" id="A0A225VZY8"/>
<dbReference type="EMBL" id="NBNE01002289">
    <property type="protein sequence ID" value="OWZ10902.1"/>
    <property type="molecule type" value="Genomic_DNA"/>
</dbReference>
<feature type="compositionally biased region" description="Basic residues" evidence="2">
    <location>
        <begin position="96"/>
        <end position="105"/>
    </location>
</feature>
<accession>A0A225VZY8</accession>
<keyword evidence="4" id="KW-1185">Reference proteome</keyword>
<dbReference type="PANTHER" id="PTHR35796:SF3">
    <property type="entry name" value="BHLH DOMAIN-CONTAINING PROTEIN"/>
    <property type="match status" value="1"/>
</dbReference>
<evidence type="ECO:0000256" key="1">
    <source>
        <dbReference type="SAM" id="Coils"/>
    </source>
</evidence>
<keyword evidence="1" id="KW-0175">Coiled coil</keyword>
<feature type="region of interest" description="Disordered" evidence="2">
    <location>
        <begin position="68"/>
        <end position="105"/>
    </location>
</feature>
<organism evidence="3 4">
    <name type="scientific">Phytophthora megakarya</name>
    <dbReference type="NCBI Taxonomy" id="4795"/>
    <lineage>
        <taxon>Eukaryota</taxon>
        <taxon>Sar</taxon>
        <taxon>Stramenopiles</taxon>
        <taxon>Oomycota</taxon>
        <taxon>Peronosporomycetes</taxon>
        <taxon>Peronosporales</taxon>
        <taxon>Peronosporaceae</taxon>
        <taxon>Phytophthora</taxon>
    </lineage>
</organism>
<dbReference type="Proteomes" id="UP000198211">
    <property type="component" value="Unassembled WGS sequence"/>
</dbReference>
<dbReference type="OrthoDB" id="96931at2759"/>